<dbReference type="Gene3D" id="1.20.144.10">
    <property type="entry name" value="Phosphatidic acid phosphatase type 2/haloperoxidase"/>
    <property type="match status" value="1"/>
</dbReference>
<dbReference type="SMART" id="SM00014">
    <property type="entry name" value="acidPPc"/>
    <property type="match status" value="1"/>
</dbReference>
<proteinExistence type="predicted"/>
<dbReference type="RefSeq" id="WP_120762554.1">
    <property type="nucleotide sequence ID" value="NZ_CP032630.1"/>
</dbReference>
<evidence type="ECO:0000259" key="8">
    <source>
        <dbReference type="SMART" id="SM00014"/>
    </source>
</evidence>
<feature type="transmembrane region" description="Helical" evidence="7">
    <location>
        <begin position="153"/>
        <end position="173"/>
    </location>
</feature>
<dbReference type="InterPro" id="IPR000326">
    <property type="entry name" value="PAP2/HPO"/>
</dbReference>
<keyword evidence="10" id="KW-1185">Reference proteome</keyword>
<dbReference type="KEGG" id="lyd:D7I47_08035"/>
<keyword evidence="4" id="KW-0378">Hydrolase</keyword>
<feature type="transmembrane region" description="Helical" evidence="7">
    <location>
        <begin position="132"/>
        <end position="148"/>
    </location>
</feature>
<dbReference type="GO" id="GO:0005886">
    <property type="term" value="C:plasma membrane"/>
    <property type="evidence" value="ECO:0007669"/>
    <property type="project" value="UniProtKB-SubCell"/>
</dbReference>
<dbReference type="PANTHER" id="PTHR14969">
    <property type="entry name" value="SPHINGOSINE-1-PHOSPHATE PHOSPHOHYDROLASE"/>
    <property type="match status" value="1"/>
</dbReference>
<evidence type="ECO:0000313" key="9">
    <source>
        <dbReference type="EMBL" id="AYF98207.1"/>
    </source>
</evidence>
<evidence type="ECO:0000256" key="2">
    <source>
        <dbReference type="ARBA" id="ARBA00022475"/>
    </source>
</evidence>
<sequence>MSDASLGRRPYVVGALVAVLLVAGLGMVLALRGKEPAFDLAWMAEIVAHRGTGWELVSRVFDVLGGGWFAILVVPIGVAVAFVFAHRPWSALAFVLASAVAALGCQLLKVAFGRARPEEILLPLDNGSFPSGHVTNAAVIAVTLGLLLHRAWVWVAGVVYVIAMALSRTYLGAHWLSDTLGGALLGAAVAVLVYCLLLPKLRREPLAR</sequence>
<dbReference type="GO" id="GO:0016787">
    <property type="term" value="F:hydrolase activity"/>
    <property type="evidence" value="ECO:0007669"/>
    <property type="project" value="UniProtKB-KW"/>
</dbReference>
<accession>A0A387B774</accession>
<feature type="transmembrane region" description="Helical" evidence="7">
    <location>
        <begin position="91"/>
        <end position="112"/>
    </location>
</feature>
<dbReference type="Pfam" id="PF01569">
    <property type="entry name" value="PAP2"/>
    <property type="match status" value="1"/>
</dbReference>
<keyword evidence="6 7" id="KW-0472">Membrane</keyword>
<evidence type="ECO:0000256" key="1">
    <source>
        <dbReference type="ARBA" id="ARBA00004651"/>
    </source>
</evidence>
<dbReference type="AlphaFoldDB" id="A0A387B774"/>
<dbReference type="CDD" id="cd03392">
    <property type="entry name" value="PAP2_like_2"/>
    <property type="match status" value="1"/>
</dbReference>
<evidence type="ECO:0000313" key="10">
    <source>
        <dbReference type="Proteomes" id="UP000278886"/>
    </source>
</evidence>
<protein>
    <submittedName>
        <fullName evidence="9">Phosphatase PAP2 family protein</fullName>
    </submittedName>
</protein>
<evidence type="ECO:0000256" key="3">
    <source>
        <dbReference type="ARBA" id="ARBA00022692"/>
    </source>
</evidence>
<organism evidence="9 10">
    <name type="scientific">Protaetiibacter intestinalis</name>
    <dbReference type="NCBI Taxonomy" id="2419774"/>
    <lineage>
        <taxon>Bacteria</taxon>
        <taxon>Bacillati</taxon>
        <taxon>Actinomycetota</taxon>
        <taxon>Actinomycetes</taxon>
        <taxon>Micrococcales</taxon>
        <taxon>Microbacteriaceae</taxon>
        <taxon>Protaetiibacter</taxon>
    </lineage>
</organism>
<reference evidence="10" key="1">
    <citation type="submission" date="2018-09" db="EMBL/GenBank/DDBJ databases">
        <title>Genome sequencing of strain 2DFWR-13.</title>
        <authorList>
            <person name="Heo J."/>
            <person name="Kim S.-J."/>
            <person name="Kwon S.-W."/>
        </authorList>
    </citation>
    <scope>NUCLEOTIDE SEQUENCE [LARGE SCALE GENOMIC DNA]</scope>
    <source>
        <strain evidence="10">2DFWR-13</strain>
    </source>
</reference>
<gene>
    <name evidence="9" type="ORF">D7I47_08035</name>
</gene>
<keyword evidence="3 7" id="KW-0812">Transmembrane</keyword>
<feature type="domain" description="Phosphatidic acid phosphatase type 2/haloperoxidase" evidence="8">
    <location>
        <begin position="90"/>
        <end position="194"/>
    </location>
</feature>
<dbReference type="Proteomes" id="UP000278886">
    <property type="component" value="Chromosome"/>
</dbReference>
<comment type="subcellular location">
    <subcellularLocation>
        <location evidence="1">Cell membrane</location>
        <topology evidence="1">Multi-pass membrane protein</topology>
    </subcellularLocation>
</comment>
<dbReference type="PANTHER" id="PTHR14969:SF62">
    <property type="entry name" value="DECAPRENYLPHOSPHORYL-5-PHOSPHORIBOSE PHOSPHATASE RV3807C-RELATED"/>
    <property type="match status" value="1"/>
</dbReference>
<evidence type="ECO:0000256" key="4">
    <source>
        <dbReference type="ARBA" id="ARBA00022801"/>
    </source>
</evidence>
<feature type="transmembrane region" description="Helical" evidence="7">
    <location>
        <begin position="12"/>
        <end position="31"/>
    </location>
</feature>
<dbReference type="InterPro" id="IPR036938">
    <property type="entry name" value="PAP2/HPO_sf"/>
</dbReference>
<keyword evidence="2" id="KW-1003">Cell membrane</keyword>
<evidence type="ECO:0000256" key="6">
    <source>
        <dbReference type="ARBA" id="ARBA00023136"/>
    </source>
</evidence>
<dbReference type="SUPFAM" id="SSF48317">
    <property type="entry name" value="Acid phosphatase/Vanadium-dependent haloperoxidase"/>
    <property type="match status" value="1"/>
</dbReference>
<name>A0A387B774_9MICO</name>
<feature type="transmembrane region" description="Helical" evidence="7">
    <location>
        <begin position="63"/>
        <end position="84"/>
    </location>
</feature>
<evidence type="ECO:0000256" key="5">
    <source>
        <dbReference type="ARBA" id="ARBA00022989"/>
    </source>
</evidence>
<evidence type="ECO:0000256" key="7">
    <source>
        <dbReference type="SAM" id="Phobius"/>
    </source>
</evidence>
<dbReference type="EMBL" id="CP032630">
    <property type="protein sequence ID" value="AYF98207.1"/>
    <property type="molecule type" value="Genomic_DNA"/>
</dbReference>
<dbReference type="OrthoDB" id="5289372at2"/>
<feature type="transmembrane region" description="Helical" evidence="7">
    <location>
        <begin position="179"/>
        <end position="198"/>
    </location>
</feature>
<keyword evidence="5 7" id="KW-1133">Transmembrane helix</keyword>